<dbReference type="GO" id="GO:0000155">
    <property type="term" value="F:phosphorelay sensor kinase activity"/>
    <property type="evidence" value="ECO:0007669"/>
    <property type="project" value="InterPro"/>
</dbReference>
<dbReference type="Gene3D" id="3.30.565.10">
    <property type="entry name" value="Histidine kinase-like ATPase, C-terminal domain"/>
    <property type="match status" value="1"/>
</dbReference>
<evidence type="ECO:0000313" key="11">
    <source>
        <dbReference type="EMBL" id="RXK16112.1"/>
    </source>
</evidence>
<dbReference type="Gene3D" id="3.30.450.20">
    <property type="entry name" value="PAS domain"/>
    <property type="match status" value="2"/>
</dbReference>
<reference evidence="11 12" key="1">
    <citation type="submission" date="2017-09" db="EMBL/GenBank/DDBJ databases">
        <title>Genomics of the genus Arcobacter.</title>
        <authorList>
            <person name="Perez-Cataluna A."/>
            <person name="Figueras M.J."/>
            <person name="Salas-Masso N."/>
        </authorList>
    </citation>
    <scope>NUCLEOTIDE SEQUENCE [LARGE SCALE GENOMIC DNA]</scope>
    <source>
        <strain evidence="11 12">CECT 7386</strain>
    </source>
</reference>
<keyword evidence="5" id="KW-0547">Nucleotide-binding</keyword>
<dbReference type="InterPro" id="IPR035965">
    <property type="entry name" value="PAS-like_dom_sf"/>
</dbReference>
<dbReference type="InterPro" id="IPR004358">
    <property type="entry name" value="Sig_transdc_His_kin-like_C"/>
</dbReference>
<dbReference type="SUPFAM" id="SSF55874">
    <property type="entry name" value="ATPase domain of HSP90 chaperone/DNA topoisomerase II/histidine kinase"/>
    <property type="match status" value="1"/>
</dbReference>
<dbReference type="EC" id="2.7.13.3" evidence="2"/>
<dbReference type="PRINTS" id="PR00344">
    <property type="entry name" value="BCTRLSENSOR"/>
</dbReference>
<evidence type="ECO:0000259" key="10">
    <source>
        <dbReference type="PROSITE" id="PS50112"/>
    </source>
</evidence>
<dbReference type="SMART" id="SM00091">
    <property type="entry name" value="PAS"/>
    <property type="match status" value="2"/>
</dbReference>
<evidence type="ECO:0000256" key="6">
    <source>
        <dbReference type="ARBA" id="ARBA00022777"/>
    </source>
</evidence>
<feature type="domain" description="Histidine kinase" evidence="9">
    <location>
        <begin position="287"/>
        <end position="507"/>
    </location>
</feature>
<evidence type="ECO:0000256" key="5">
    <source>
        <dbReference type="ARBA" id="ARBA00022741"/>
    </source>
</evidence>
<keyword evidence="3" id="KW-0597">Phosphoprotein</keyword>
<dbReference type="InterPro" id="IPR005467">
    <property type="entry name" value="His_kinase_dom"/>
</dbReference>
<organism evidence="11 12">
    <name type="scientific">Malaciobacter mytili LMG 24559</name>
    <dbReference type="NCBI Taxonomy" id="1032238"/>
    <lineage>
        <taxon>Bacteria</taxon>
        <taxon>Pseudomonadati</taxon>
        <taxon>Campylobacterota</taxon>
        <taxon>Epsilonproteobacteria</taxon>
        <taxon>Campylobacterales</taxon>
        <taxon>Arcobacteraceae</taxon>
        <taxon>Malaciobacter</taxon>
    </lineage>
</organism>
<dbReference type="CDD" id="cd00130">
    <property type="entry name" value="PAS"/>
    <property type="match status" value="2"/>
</dbReference>
<evidence type="ECO:0000256" key="3">
    <source>
        <dbReference type="ARBA" id="ARBA00022553"/>
    </source>
</evidence>
<dbReference type="InterPro" id="IPR036890">
    <property type="entry name" value="HATPase_C_sf"/>
</dbReference>
<dbReference type="AlphaFoldDB" id="A0AAX2AGI5"/>
<dbReference type="Proteomes" id="UP000290092">
    <property type="component" value="Unassembled WGS sequence"/>
</dbReference>
<dbReference type="SUPFAM" id="SSF47384">
    <property type="entry name" value="Homodimeric domain of signal transducing histidine kinase"/>
    <property type="match status" value="1"/>
</dbReference>
<dbReference type="GO" id="GO:0005524">
    <property type="term" value="F:ATP binding"/>
    <property type="evidence" value="ECO:0007669"/>
    <property type="project" value="UniProtKB-KW"/>
</dbReference>
<dbReference type="InterPro" id="IPR013656">
    <property type="entry name" value="PAS_4"/>
</dbReference>
<keyword evidence="4" id="KW-0808">Transferase</keyword>
<dbReference type="InterPro" id="IPR000014">
    <property type="entry name" value="PAS"/>
</dbReference>
<dbReference type="PROSITE" id="PS50112">
    <property type="entry name" value="PAS"/>
    <property type="match status" value="1"/>
</dbReference>
<keyword evidence="6" id="KW-0418">Kinase</keyword>
<dbReference type="PANTHER" id="PTHR43065">
    <property type="entry name" value="SENSOR HISTIDINE KINASE"/>
    <property type="match status" value="1"/>
</dbReference>
<sequence>MTKKGFSIIEELLFNANDIVFITDIENSTIFYANKMFLDKFEYSKEELFKIDIEKIRKPLENEAFPKLIKQINKTQESTTYSKYFSKSGKKYYLESNNKLQIINNKKYVITIARDITQKIEKEIVLEDKIKEKIKEIENQKLFLHTLLKNNPTSIFYKNIEGKYLGCNKAWEKLTGINADEILGKSVYDIAPKDIAQIYHLQDEKVFKLEENPQIYQSEVFNKSENKRFNVVFYKSAFFDSNHKVAGLIGVVIDITDITILEKEKEKKEKLLYQQSKMAAMGEMIENIAHQWRQPLSTMTASASGIKMQKEFGILDETNLNEFLDAILESAKHLSQTIDDFRNFFKYSKNEENFNIKIVFDKTLSLLSSKLKNRNIKIIKQIEEINILALQNELIHVVLNILNNANDALEKINEEEKYIFISCYKENNQAIIEIKDNAKGIEEKIFNKIFEPYFTTKHQTNGTGIGLYMSKEIVQKHLYGTIDVQNSTYTYKNKTYTGAKFIIKLPL</sequence>
<dbReference type="RefSeq" id="WP_114842530.1">
    <property type="nucleotide sequence ID" value="NZ_CP031219.1"/>
</dbReference>
<comment type="catalytic activity">
    <reaction evidence="1">
        <text>ATP + protein L-histidine = ADP + protein N-phospho-L-histidine.</text>
        <dbReference type="EC" id="2.7.13.3"/>
    </reaction>
</comment>
<evidence type="ECO:0000313" key="12">
    <source>
        <dbReference type="Proteomes" id="UP000290092"/>
    </source>
</evidence>
<evidence type="ECO:0000256" key="1">
    <source>
        <dbReference type="ARBA" id="ARBA00000085"/>
    </source>
</evidence>
<comment type="caution">
    <text evidence="11">The sequence shown here is derived from an EMBL/GenBank/DDBJ whole genome shotgun (WGS) entry which is preliminary data.</text>
</comment>
<dbReference type="InterPro" id="IPR003661">
    <property type="entry name" value="HisK_dim/P_dom"/>
</dbReference>
<dbReference type="EMBL" id="NXID01000014">
    <property type="protein sequence ID" value="RXK16112.1"/>
    <property type="molecule type" value="Genomic_DNA"/>
</dbReference>
<evidence type="ECO:0000259" key="9">
    <source>
        <dbReference type="PROSITE" id="PS50109"/>
    </source>
</evidence>
<evidence type="ECO:0000256" key="8">
    <source>
        <dbReference type="ARBA" id="ARBA00023012"/>
    </source>
</evidence>
<dbReference type="Pfam" id="PF00512">
    <property type="entry name" value="HisKA"/>
    <property type="match status" value="1"/>
</dbReference>
<dbReference type="Pfam" id="PF08448">
    <property type="entry name" value="PAS_4"/>
    <property type="match status" value="1"/>
</dbReference>
<dbReference type="SMART" id="SM00388">
    <property type="entry name" value="HisKA"/>
    <property type="match status" value="1"/>
</dbReference>
<dbReference type="NCBIfam" id="TIGR00229">
    <property type="entry name" value="sensory_box"/>
    <property type="match status" value="2"/>
</dbReference>
<dbReference type="KEGG" id="amyt:AMYT_2156"/>
<name>A0AAX2AGI5_9BACT</name>
<dbReference type="Gene3D" id="1.10.287.130">
    <property type="match status" value="1"/>
</dbReference>
<feature type="domain" description="PAS" evidence="10">
    <location>
        <begin position="140"/>
        <end position="203"/>
    </location>
</feature>
<keyword evidence="8" id="KW-0902">Two-component regulatory system</keyword>
<proteinExistence type="predicted"/>
<evidence type="ECO:0000256" key="2">
    <source>
        <dbReference type="ARBA" id="ARBA00012438"/>
    </source>
</evidence>
<dbReference type="PANTHER" id="PTHR43065:SF10">
    <property type="entry name" value="PEROXIDE STRESS-ACTIVATED HISTIDINE KINASE MAK3"/>
    <property type="match status" value="1"/>
</dbReference>
<dbReference type="InterPro" id="IPR036097">
    <property type="entry name" value="HisK_dim/P_sf"/>
</dbReference>
<dbReference type="SMART" id="SM00387">
    <property type="entry name" value="HATPase_c"/>
    <property type="match status" value="1"/>
</dbReference>
<keyword evidence="12" id="KW-1185">Reference proteome</keyword>
<protein>
    <recommendedName>
        <fullName evidence="2">histidine kinase</fullName>
        <ecNumber evidence="2">2.7.13.3</ecNumber>
    </recommendedName>
</protein>
<dbReference type="InterPro" id="IPR003594">
    <property type="entry name" value="HATPase_dom"/>
</dbReference>
<evidence type="ECO:0000256" key="7">
    <source>
        <dbReference type="ARBA" id="ARBA00022840"/>
    </source>
</evidence>
<dbReference type="Pfam" id="PF13426">
    <property type="entry name" value="PAS_9"/>
    <property type="match status" value="1"/>
</dbReference>
<dbReference type="Pfam" id="PF02518">
    <property type="entry name" value="HATPase_c"/>
    <property type="match status" value="1"/>
</dbReference>
<dbReference type="CDD" id="cd00082">
    <property type="entry name" value="HisKA"/>
    <property type="match status" value="1"/>
</dbReference>
<dbReference type="PROSITE" id="PS50109">
    <property type="entry name" value="HIS_KIN"/>
    <property type="match status" value="1"/>
</dbReference>
<keyword evidence="7" id="KW-0067">ATP-binding</keyword>
<accession>A0AAX2AGI5</accession>
<gene>
    <name evidence="11" type="ORF">CP985_05135</name>
</gene>
<evidence type="ECO:0000256" key="4">
    <source>
        <dbReference type="ARBA" id="ARBA00022679"/>
    </source>
</evidence>
<dbReference type="SUPFAM" id="SSF55785">
    <property type="entry name" value="PYP-like sensor domain (PAS domain)"/>
    <property type="match status" value="2"/>
</dbReference>